<keyword evidence="5" id="KW-1185">Reference proteome</keyword>
<name>A0A5P9Q9Q0_9MICO</name>
<dbReference type="OrthoDB" id="9803233at2"/>
<feature type="domain" description="N-acetyltransferase" evidence="3">
    <location>
        <begin position="3"/>
        <end position="164"/>
    </location>
</feature>
<dbReference type="KEGG" id="lxl:KDY119_01681"/>
<reference evidence="4 5" key="1">
    <citation type="submission" date="2019-10" db="EMBL/GenBank/DDBJ databases">
        <title>Genome sequence of Luteimicrobium xylanilyticum HY-24.</title>
        <authorList>
            <person name="Kim D.Y."/>
            <person name="Park H.-Y."/>
        </authorList>
    </citation>
    <scope>NUCLEOTIDE SEQUENCE [LARGE SCALE GENOMIC DNA]</scope>
    <source>
        <strain evidence="4 5">HY-24</strain>
    </source>
</reference>
<dbReference type="CDD" id="cd04301">
    <property type="entry name" value="NAT_SF"/>
    <property type="match status" value="1"/>
</dbReference>
<proteinExistence type="predicted"/>
<dbReference type="InterPro" id="IPR000182">
    <property type="entry name" value="GNAT_dom"/>
</dbReference>
<evidence type="ECO:0000259" key="3">
    <source>
        <dbReference type="PROSITE" id="PS51186"/>
    </source>
</evidence>
<dbReference type="PROSITE" id="PS51186">
    <property type="entry name" value="GNAT"/>
    <property type="match status" value="1"/>
</dbReference>
<evidence type="ECO:0000313" key="5">
    <source>
        <dbReference type="Proteomes" id="UP000326702"/>
    </source>
</evidence>
<accession>A0A5P9Q9Q0</accession>
<dbReference type="Gene3D" id="3.40.630.30">
    <property type="match status" value="1"/>
</dbReference>
<evidence type="ECO:0000256" key="2">
    <source>
        <dbReference type="ARBA" id="ARBA00023315"/>
    </source>
</evidence>
<evidence type="ECO:0000256" key="1">
    <source>
        <dbReference type="ARBA" id="ARBA00022679"/>
    </source>
</evidence>
<sequence>MPLILRGLDSCDVDSLVELSLRAWEPVFAAWREALGNRVYRLAYPDWRRTQAAVVRAACETNPSTTVVAVLDGRVVGFAVVVLGEADDVGTRPADLELVAVDPAAQRQGIGHRLVEAAVTIMREAGCDYANVWTGGDDGHAPARALYESEGFAALPVVHYYRAL</sequence>
<dbReference type="AlphaFoldDB" id="A0A5P9Q9Q0"/>
<evidence type="ECO:0000313" key="4">
    <source>
        <dbReference type="EMBL" id="QFU98171.1"/>
    </source>
</evidence>
<protein>
    <submittedName>
        <fullName evidence="4">Mycothiol synthase</fullName>
        <ecNumber evidence="4">2.3.1.189</ecNumber>
    </submittedName>
</protein>
<dbReference type="RefSeq" id="WP_153022187.1">
    <property type="nucleotide sequence ID" value="NZ_BAABIH010000027.1"/>
</dbReference>
<keyword evidence="2 4" id="KW-0012">Acyltransferase</keyword>
<dbReference type="InterPro" id="IPR016181">
    <property type="entry name" value="Acyl_CoA_acyltransferase"/>
</dbReference>
<organism evidence="4 5">
    <name type="scientific">Luteimicrobium xylanilyticum</name>
    <dbReference type="NCBI Taxonomy" id="1133546"/>
    <lineage>
        <taxon>Bacteria</taxon>
        <taxon>Bacillati</taxon>
        <taxon>Actinomycetota</taxon>
        <taxon>Actinomycetes</taxon>
        <taxon>Micrococcales</taxon>
        <taxon>Luteimicrobium</taxon>
    </lineage>
</organism>
<dbReference type="GO" id="GO:0035447">
    <property type="term" value="F:mycothiol synthase activity"/>
    <property type="evidence" value="ECO:0007669"/>
    <property type="project" value="UniProtKB-EC"/>
</dbReference>
<dbReference type="SUPFAM" id="SSF55729">
    <property type="entry name" value="Acyl-CoA N-acyltransferases (Nat)"/>
    <property type="match status" value="1"/>
</dbReference>
<dbReference type="Proteomes" id="UP000326702">
    <property type="component" value="Chromosome"/>
</dbReference>
<gene>
    <name evidence="4" type="ORF">KDY119_01681</name>
</gene>
<dbReference type="EMBL" id="CP045529">
    <property type="protein sequence ID" value="QFU98171.1"/>
    <property type="molecule type" value="Genomic_DNA"/>
</dbReference>
<dbReference type="EC" id="2.3.1.189" evidence="4"/>
<dbReference type="Pfam" id="PF00583">
    <property type="entry name" value="Acetyltransf_1"/>
    <property type="match status" value="1"/>
</dbReference>
<dbReference type="InterPro" id="IPR050832">
    <property type="entry name" value="Bact_Acetyltransf"/>
</dbReference>
<keyword evidence="1 4" id="KW-0808">Transferase</keyword>
<dbReference type="PANTHER" id="PTHR43877">
    <property type="entry name" value="AMINOALKYLPHOSPHONATE N-ACETYLTRANSFERASE-RELATED-RELATED"/>
    <property type="match status" value="1"/>
</dbReference>